<evidence type="ECO:0000313" key="4">
    <source>
        <dbReference type="Proteomes" id="UP001415857"/>
    </source>
</evidence>
<dbReference type="FunFam" id="3.40.50.720:FF:000084">
    <property type="entry name" value="Short-chain dehydrogenase reductase"/>
    <property type="match status" value="1"/>
</dbReference>
<sequence length="269" mass="28932">MSQASSCSGENRWSLHGMTALVTGGTKGIGHGVVEELAGLGATVYVCARDEANLKECLLDWEMKGFQVTGSICDVSCRVQREKLMDRISSVFNGKLNILINNAGTYIWKPTQEYTAEELSIGMSTNFESAYHFCQLAHPLMKSSGMGSIVFISSVAGVVSVGSVGSIYGATKGAMNQLAKNLACEWAKDNIRSNSVAPWYIRTPLVDQFLSDEKNEKAVTSRTPLGRVGEVEEVSSLVAFLCLPASSYITGQTICVDGGFSINGFDPRI</sequence>
<dbReference type="EMBL" id="JBBPBK010000008">
    <property type="protein sequence ID" value="KAK9279693.1"/>
    <property type="molecule type" value="Genomic_DNA"/>
</dbReference>
<dbReference type="SUPFAM" id="SSF51735">
    <property type="entry name" value="NAD(P)-binding Rossmann-fold domains"/>
    <property type="match status" value="1"/>
</dbReference>
<proteinExistence type="predicted"/>
<dbReference type="InterPro" id="IPR045000">
    <property type="entry name" value="TR"/>
</dbReference>
<protein>
    <submittedName>
        <fullName evidence="3">Uncharacterized protein</fullName>
    </submittedName>
</protein>
<dbReference type="PRINTS" id="PR00081">
    <property type="entry name" value="GDHRDH"/>
</dbReference>
<evidence type="ECO:0000256" key="1">
    <source>
        <dbReference type="ARBA" id="ARBA00022857"/>
    </source>
</evidence>
<keyword evidence="1" id="KW-0521">NADP</keyword>
<accession>A0AAP0RLD8</accession>
<keyword evidence="2" id="KW-0560">Oxidoreductase</keyword>
<comment type="caution">
    <text evidence="3">The sequence shown here is derived from an EMBL/GenBank/DDBJ whole genome shotgun (WGS) entry which is preliminary data.</text>
</comment>
<dbReference type="PRINTS" id="PR00080">
    <property type="entry name" value="SDRFAMILY"/>
</dbReference>
<gene>
    <name evidence="3" type="ORF">L1049_013373</name>
</gene>
<dbReference type="InterPro" id="IPR002347">
    <property type="entry name" value="SDR_fam"/>
</dbReference>
<reference evidence="3 4" key="1">
    <citation type="journal article" date="2024" name="Plant J.">
        <title>Genome sequences and population genomics reveal climatic adaptation and genomic divergence between two closely related sweetgum species.</title>
        <authorList>
            <person name="Xu W.Q."/>
            <person name="Ren C.Q."/>
            <person name="Zhang X.Y."/>
            <person name="Comes H.P."/>
            <person name="Liu X.H."/>
            <person name="Li Y.G."/>
            <person name="Kettle C.J."/>
            <person name="Jalonen R."/>
            <person name="Gaisberger H."/>
            <person name="Ma Y.Z."/>
            <person name="Qiu Y.X."/>
        </authorList>
    </citation>
    <scope>NUCLEOTIDE SEQUENCE [LARGE SCALE GENOMIC DNA]</scope>
    <source>
        <strain evidence="3">Hangzhou</strain>
    </source>
</reference>
<dbReference type="AlphaFoldDB" id="A0AAP0RLD8"/>
<name>A0AAP0RLD8_LIQFO</name>
<dbReference type="InterPro" id="IPR036291">
    <property type="entry name" value="NAD(P)-bd_dom_sf"/>
</dbReference>
<dbReference type="PANTHER" id="PTHR42898">
    <property type="entry name" value="TROPINONE REDUCTASE"/>
    <property type="match status" value="1"/>
</dbReference>
<dbReference type="Pfam" id="PF13561">
    <property type="entry name" value="adh_short_C2"/>
    <property type="match status" value="1"/>
</dbReference>
<dbReference type="PROSITE" id="PS00061">
    <property type="entry name" value="ADH_SHORT"/>
    <property type="match status" value="1"/>
</dbReference>
<dbReference type="Proteomes" id="UP001415857">
    <property type="component" value="Unassembled WGS sequence"/>
</dbReference>
<dbReference type="InterPro" id="IPR020904">
    <property type="entry name" value="Sc_DH/Rdtase_CS"/>
</dbReference>
<evidence type="ECO:0000256" key="2">
    <source>
        <dbReference type="ARBA" id="ARBA00023002"/>
    </source>
</evidence>
<dbReference type="GO" id="GO:0016491">
    <property type="term" value="F:oxidoreductase activity"/>
    <property type="evidence" value="ECO:0007669"/>
    <property type="project" value="UniProtKB-KW"/>
</dbReference>
<dbReference type="Gene3D" id="3.40.50.720">
    <property type="entry name" value="NAD(P)-binding Rossmann-like Domain"/>
    <property type="match status" value="1"/>
</dbReference>
<organism evidence="3 4">
    <name type="scientific">Liquidambar formosana</name>
    <name type="common">Formosan gum</name>
    <dbReference type="NCBI Taxonomy" id="63359"/>
    <lineage>
        <taxon>Eukaryota</taxon>
        <taxon>Viridiplantae</taxon>
        <taxon>Streptophyta</taxon>
        <taxon>Embryophyta</taxon>
        <taxon>Tracheophyta</taxon>
        <taxon>Spermatophyta</taxon>
        <taxon>Magnoliopsida</taxon>
        <taxon>eudicotyledons</taxon>
        <taxon>Gunneridae</taxon>
        <taxon>Pentapetalae</taxon>
        <taxon>Saxifragales</taxon>
        <taxon>Altingiaceae</taxon>
        <taxon>Liquidambar</taxon>
    </lineage>
</organism>
<keyword evidence="4" id="KW-1185">Reference proteome</keyword>
<dbReference type="PANTHER" id="PTHR42898:SF6">
    <property type="entry name" value="NADP-DEPENDENT MANNITOL DEHYDROGENASE"/>
    <property type="match status" value="1"/>
</dbReference>
<evidence type="ECO:0000313" key="3">
    <source>
        <dbReference type="EMBL" id="KAK9279693.1"/>
    </source>
</evidence>